<dbReference type="OrthoDB" id="5447947at2"/>
<evidence type="ECO:0008006" key="4">
    <source>
        <dbReference type="Google" id="ProtNLM"/>
    </source>
</evidence>
<reference evidence="2 3" key="2">
    <citation type="journal article" date="2014" name="Genome Announc.">
        <title>Complete Genome Sequence of the Subsurface, Mesophilic Sulfate-Reducing Bacterium Desulfovibrio aespoeensis Aspo-2.</title>
        <authorList>
            <person name="Pedersen K."/>
            <person name="Bengtsson A."/>
            <person name="Edlund J."/>
            <person name="Rabe L."/>
            <person name="Hazen T."/>
            <person name="Chakraborty R."/>
            <person name="Goodwin L."/>
            <person name="Shapiro N."/>
        </authorList>
    </citation>
    <scope>NUCLEOTIDE SEQUENCE [LARGE SCALE GENOMIC DNA]</scope>
    <source>
        <strain evidence="3">ATCC 700646 / DSM 10631 / Aspo-2</strain>
    </source>
</reference>
<dbReference type="HOGENOM" id="CLU_849227_0_0_7"/>
<feature type="transmembrane region" description="Helical" evidence="1">
    <location>
        <begin position="30"/>
        <end position="50"/>
    </location>
</feature>
<sequence>MLDFFVQLDYLRDVQRTFGSGPSRLDLLEVFSSMLVVAGPVVLLMAAWYYRHTVGFAFLRFISHLLAGRSQAIVENYLVSKGIMLDIFLYSGGVVGKFLTNARITAVVGGKMQLELVNARPTGLKLKNTRVICFCKPFAYSGKKLNSFITLVGHVRKRGSVIKAMTLLTPIRYRFIIRRRHDRKKVSREGAVRVKAWDVRKRGSFWMVKADLQTINNPAHYGDKMRLAVENISPGGIRLLIINPKGHLPPLAVGSQLVMRVSVWNPSAKKFTYFTVIGTIRTRFKGKGGSIGLGIQFTAEGEQGGGGYVWKSLQGEMTALAEFLERVQ</sequence>
<keyword evidence="1" id="KW-0472">Membrane</keyword>
<keyword evidence="1" id="KW-1133">Transmembrane helix</keyword>
<organism evidence="2 3">
    <name type="scientific">Pseudodesulfovibrio aespoeensis (strain ATCC 700646 / DSM 10631 / Aspo-2)</name>
    <name type="common">Desulfovibrio aespoeensis</name>
    <dbReference type="NCBI Taxonomy" id="643562"/>
    <lineage>
        <taxon>Bacteria</taxon>
        <taxon>Pseudomonadati</taxon>
        <taxon>Thermodesulfobacteriota</taxon>
        <taxon>Desulfovibrionia</taxon>
        <taxon>Desulfovibrionales</taxon>
        <taxon>Desulfovibrionaceae</taxon>
    </lineage>
</organism>
<reference evidence="3" key="1">
    <citation type="submission" date="2010-12" db="EMBL/GenBank/DDBJ databases">
        <title>Complete sequence of Desulfovibrio aespoeensis Aspo-2.</title>
        <authorList>
            <consortium name="US DOE Joint Genome Institute"/>
            <person name="Lucas S."/>
            <person name="Copeland A."/>
            <person name="Lapidus A."/>
            <person name="Cheng J.-F."/>
            <person name="Goodwin L."/>
            <person name="Pitluck S."/>
            <person name="Chertkov O."/>
            <person name="Misra M."/>
            <person name="Detter J.C."/>
            <person name="Han C."/>
            <person name="Tapia R."/>
            <person name="Land M."/>
            <person name="Hauser L."/>
            <person name="Kyrpides N."/>
            <person name="Ivanova N."/>
            <person name="Ovchinnikova G."/>
            <person name="Pedersen K."/>
            <person name="Jagevall S."/>
            <person name="Hazen T."/>
            <person name="Woyke T."/>
        </authorList>
    </citation>
    <scope>NUCLEOTIDE SEQUENCE [LARGE SCALE GENOMIC DNA]</scope>
    <source>
        <strain evidence="3">ATCC 700646 / DSM 10631 / Aspo-2</strain>
    </source>
</reference>
<dbReference type="KEGG" id="das:Daes_2116"/>
<keyword evidence="1" id="KW-0812">Transmembrane</keyword>
<proteinExistence type="predicted"/>
<evidence type="ECO:0000313" key="3">
    <source>
        <dbReference type="Proteomes" id="UP000002191"/>
    </source>
</evidence>
<dbReference type="Proteomes" id="UP000002191">
    <property type="component" value="Chromosome"/>
</dbReference>
<accession>E6VS77</accession>
<evidence type="ECO:0000313" key="2">
    <source>
        <dbReference type="EMBL" id="ADU63122.1"/>
    </source>
</evidence>
<gene>
    <name evidence="2" type="ordered locus">Daes_2116</name>
</gene>
<protein>
    <recommendedName>
        <fullName evidence="4">Type IV pilus assembly PilZ</fullName>
    </recommendedName>
</protein>
<evidence type="ECO:0000256" key="1">
    <source>
        <dbReference type="SAM" id="Phobius"/>
    </source>
</evidence>
<dbReference type="RefSeq" id="WP_013515034.1">
    <property type="nucleotide sequence ID" value="NC_014844.1"/>
</dbReference>
<name>E6VS77_PSEA9</name>
<dbReference type="EMBL" id="CP002431">
    <property type="protein sequence ID" value="ADU63122.1"/>
    <property type="molecule type" value="Genomic_DNA"/>
</dbReference>
<dbReference type="AlphaFoldDB" id="E6VS77"/>
<dbReference type="eggNOG" id="ENOG50317NJ">
    <property type="taxonomic scope" value="Bacteria"/>
</dbReference>
<keyword evidence="3" id="KW-1185">Reference proteome</keyword>